<dbReference type="InterPro" id="IPR019793">
    <property type="entry name" value="Peroxidases_heam-ligand_BS"/>
</dbReference>
<feature type="binding site" evidence="16">
    <location>
        <position position="79"/>
    </location>
    <ligand>
        <name>Ca(2+)</name>
        <dbReference type="ChEBI" id="CHEBI:29108"/>
        <label>1</label>
    </ligand>
</feature>
<dbReference type="EMBL" id="NCVQ01000002">
    <property type="protein sequence ID" value="PWZ45860.1"/>
    <property type="molecule type" value="Genomic_DNA"/>
</dbReference>
<reference evidence="21 22" key="1">
    <citation type="journal article" date="2018" name="Nat. Genet.">
        <title>Extensive intraspecific gene order and gene structural variations between Mo17 and other maize genomes.</title>
        <authorList>
            <person name="Sun S."/>
            <person name="Zhou Y."/>
            <person name="Chen J."/>
            <person name="Shi J."/>
            <person name="Zhao H."/>
            <person name="Zhao H."/>
            <person name="Song W."/>
            <person name="Zhang M."/>
            <person name="Cui Y."/>
            <person name="Dong X."/>
            <person name="Liu H."/>
            <person name="Ma X."/>
            <person name="Jiao Y."/>
            <person name="Wang B."/>
            <person name="Wei X."/>
            <person name="Stein J.C."/>
            <person name="Glaubitz J.C."/>
            <person name="Lu F."/>
            <person name="Yu G."/>
            <person name="Liang C."/>
            <person name="Fengler K."/>
            <person name="Li B."/>
            <person name="Rafalski A."/>
            <person name="Schnable P.S."/>
            <person name="Ware D.H."/>
            <person name="Buckler E.S."/>
            <person name="Lai J."/>
        </authorList>
    </citation>
    <scope>NUCLEOTIDE SEQUENCE [LARGE SCALE GENOMIC DNA]</scope>
    <source>
        <strain evidence="22">cv. Missouri 17</strain>
        <tissue evidence="21">Seedling</tissue>
    </source>
</reference>
<dbReference type="GO" id="GO:0046872">
    <property type="term" value="F:metal ion binding"/>
    <property type="evidence" value="ECO:0007669"/>
    <property type="project" value="UniProtKB-UniRule"/>
</dbReference>
<feature type="disulfide bond" evidence="18">
    <location>
        <begin position="208"/>
        <end position="241"/>
    </location>
</feature>
<dbReference type="InterPro" id="IPR000823">
    <property type="entry name" value="Peroxidase_pln"/>
</dbReference>
<dbReference type="PRINTS" id="PR00461">
    <property type="entry name" value="PLPEROXIDASE"/>
</dbReference>
<comment type="caution">
    <text evidence="21">The sequence shown here is derived from an EMBL/GenBank/DDBJ whole genome shotgun (WGS) entry which is preliminary data.</text>
</comment>
<dbReference type="Gene3D" id="1.10.420.10">
    <property type="entry name" value="Peroxidase, domain 2"/>
    <property type="match status" value="1"/>
</dbReference>
<feature type="site" description="Transition state stabilizer" evidence="17">
    <location>
        <position position="69"/>
    </location>
</feature>
<evidence type="ECO:0000256" key="6">
    <source>
        <dbReference type="ARBA" id="ARBA00022617"/>
    </source>
</evidence>
<keyword evidence="9 19" id="KW-0560">Oxidoreductase</keyword>
<keyword evidence="10 16" id="KW-0408">Iron</keyword>
<evidence type="ECO:0000256" key="14">
    <source>
        <dbReference type="PIRSR" id="PIRSR600823-1"/>
    </source>
</evidence>
<feature type="binding site" evidence="16">
    <location>
        <position position="258"/>
    </location>
    <ligand>
        <name>Ca(2+)</name>
        <dbReference type="ChEBI" id="CHEBI:29108"/>
        <label>2</label>
    </ligand>
</feature>
<dbReference type="InterPro" id="IPR002016">
    <property type="entry name" value="Haem_peroxidase"/>
</dbReference>
<dbReference type="SUPFAM" id="SSF48113">
    <property type="entry name" value="Heme-dependent peroxidases"/>
    <property type="match status" value="1"/>
</dbReference>
<feature type="binding site" description="axial binding residue" evidence="16">
    <location>
        <position position="201"/>
    </location>
    <ligand>
        <name>heme b</name>
        <dbReference type="ChEBI" id="CHEBI:60344"/>
    </ligand>
    <ligandPart>
        <name>Fe</name>
        <dbReference type="ChEBI" id="CHEBI:18248"/>
    </ligandPart>
</feature>
<dbReference type="EC" id="1.11.1.7" evidence="19"/>
<evidence type="ECO:0000256" key="11">
    <source>
        <dbReference type="ARBA" id="ARBA00023157"/>
    </source>
</evidence>
<evidence type="ECO:0000256" key="7">
    <source>
        <dbReference type="ARBA" id="ARBA00022723"/>
    </source>
</evidence>
<dbReference type="GO" id="GO:0042744">
    <property type="term" value="P:hydrogen peroxide catabolic process"/>
    <property type="evidence" value="ECO:0007669"/>
    <property type="project" value="UniProtKB-KW"/>
</dbReference>
<evidence type="ECO:0000256" key="18">
    <source>
        <dbReference type="PIRSR" id="PIRSR600823-5"/>
    </source>
</evidence>
<keyword evidence="5 19" id="KW-0575">Peroxidase</keyword>
<organism evidence="21 22">
    <name type="scientific">Zea mays</name>
    <name type="common">Maize</name>
    <dbReference type="NCBI Taxonomy" id="4577"/>
    <lineage>
        <taxon>Eukaryota</taxon>
        <taxon>Viridiplantae</taxon>
        <taxon>Streptophyta</taxon>
        <taxon>Embryophyta</taxon>
        <taxon>Tracheophyta</taxon>
        <taxon>Spermatophyta</taxon>
        <taxon>Magnoliopsida</taxon>
        <taxon>Liliopsida</taxon>
        <taxon>Poales</taxon>
        <taxon>Poaceae</taxon>
        <taxon>PACMAD clade</taxon>
        <taxon>Panicoideae</taxon>
        <taxon>Andropogonodae</taxon>
        <taxon>Andropogoneae</taxon>
        <taxon>Tripsacinae</taxon>
        <taxon>Zea</taxon>
    </lineage>
</organism>
<feature type="disulfide bond" evidence="18">
    <location>
        <begin position="128"/>
        <end position="334"/>
    </location>
</feature>
<feature type="chain" id="PRO_5017852824" description="Peroxidase" evidence="19">
    <location>
        <begin position="28"/>
        <end position="341"/>
    </location>
</feature>
<dbReference type="Proteomes" id="UP000251960">
    <property type="component" value="Chromosome 10"/>
</dbReference>
<evidence type="ECO:0000256" key="13">
    <source>
        <dbReference type="ARBA" id="ARBA00023324"/>
    </source>
</evidence>
<dbReference type="InterPro" id="IPR033905">
    <property type="entry name" value="Secretory_peroxidase"/>
</dbReference>
<feature type="domain" description="Plant heme peroxidase family profile" evidence="20">
    <location>
        <begin position="32"/>
        <end position="338"/>
    </location>
</feature>
<protein>
    <recommendedName>
        <fullName evidence="19">Peroxidase</fullName>
        <ecNumber evidence="19">1.11.1.7</ecNumber>
    </recommendedName>
</protein>
<dbReference type="GO" id="GO:0005576">
    <property type="term" value="C:extracellular region"/>
    <property type="evidence" value="ECO:0007669"/>
    <property type="project" value="UniProtKB-SubCell"/>
</dbReference>
<dbReference type="GO" id="GO:0140825">
    <property type="term" value="F:lactoperoxidase activity"/>
    <property type="evidence" value="ECO:0007669"/>
    <property type="project" value="UniProtKB-EC"/>
</dbReference>
<feature type="binding site" evidence="16">
    <location>
        <position position="83"/>
    </location>
    <ligand>
        <name>Ca(2+)</name>
        <dbReference type="ChEBI" id="CHEBI:29108"/>
        <label>1</label>
    </ligand>
</feature>
<evidence type="ECO:0000256" key="5">
    <source>
        <dbReference type="ARBA" id="ARBA00022559"/>
    </source>
</evidence>
<accession>A0A3L6GBT3</accession>
<evidence type="ECO:0000256" key="12">
    <source>
        <dbReference type="ARBA" id="ARBA00023180"/>
    </source>
</evidence>
<dbReference type="GO" id="GO:0006979">
    <property type="term" value="P:response to oxidative stress"/>
    <property type="evidence" value="ECO:0007669"/>
    <property type="project" value="UniProtKB-UniRule"/>
</dbReference>
<evidence type="ECO:0000256" key="1">
    <source>
        <dbReference type="ARBA" id="ARBA00000189"/>
    </source>
</evidence>
<dbReference type="ExpressionAtlas" id="A0A3L6GBT3">
    <property type="expression patterns" value="baseline and differential"/>
</dbReference>
<comment type="cofactor">
    <cofactor evidence="16 19">
        <name>heme b</name>
        <dbReference type="ChEBI" id="CHEBI:60344"/>
    </cofactor>
    <text evidence="16 19">Binds 1 heme b (iron(II)-protoporphyrin IX) group per subunit.</text>
</comment>
<proteinExistence type="inferred from homology"/>
<evidence type="ECO:0000256" key="8">
    <source>
        <dbReference type="ARBA" id="ARBA00022837"/>
    </source>
</evidence>
<evidence type="ECO:0000313" key="22">
    <source>
        <dbReference type="Proteomes" id="UP000251960"/>
    </source>
</evidence>
<feature type="binding site" evidence="16">
    <location>
        <position position="266"/>
    </location>
    <ligand>
        <name>Ca(2+)</name>
        <dbReference type="ChEBI" id="CHEBI:29108"/>
        <label>2</label>
    </ligand>
</feature>
<dbReference type="FunFam" id="1.10.520.10:FF:000001">
    <property type="entry name" value="Peroxidase"/>
    <property type="match status" value="1"/>
</dbReference>
<dbReference type="PROSITE" id="PS00435">
    <property type="entry name" value="PEROXIDASE_1"/>
    <property type="match status" value="1"/>
</dbReference>
<keyword evidence="12" id="KW-0325">Glycoprotein</keyword>
<evidence type="ECO:0000256" key="9">
    <source>
        <dbReference type="ARBA" id="ARBA00023002"/>
    </source>
</evidence>
<dbReference type="AlphaFoldDB" id="A0A3L6GBT3"/>
<comment type="function">
    <text evidence="19">Removal of H(2)O(2), oxidation of toxic reductants, biosynthesis and degradation of lignin, suberization, auxin catabolism, response to environmental stresses such as wounding, pathogen attack and oxidative stress.</text>
</comment>
<evidence type="ECO:0000256" key="4">
    <source>
        <dbReference type="ARBA" id="ARBA00022525"/>
    </source>
</evidence>
<feature type="binding site" evidence="16">
    <location>
        <position position="81"/>
    </location>
    <ligand>
        <name>Ca(2+)</name>
        <dbReference type="ChEBI" id="CHEBI:29108"/>
        <label>1</label>
    </ligand>
</feature>
<keyword evidence="13 19" id="KW-0376">Hydrogen peroxide</keyword>
<feature type="binding site" evidence="16">
    <location>
        <position position="77"/>
    </location>
    <ligand>
        <name>Ca(2+)</name>
        <dbReference type="ChEBI" id="CHEBI:29108"/>
        <label>1</label>
    </ligand>
</feature>
<comment type="similarity">
    <text evidence="19">Belongs to the peroxidase family. Classical plant (class III) peroxidase subfamily.</text>
</comment>
<dbReference type="Gene3D" id="1.10.520.10">
    <property type="match status" value="1"/>
</dbReference>
<dbReference type="PRINTS" id="PR00458">
    <property type="entry name" value="PEROXIDASE"/>
</dbReference>
<dbReference type="PROSITE" id="PS00436">
    <property type="entry name" value="PEROXIDASE_2"/>
    <property type="match status" value="1"/>
</dbReference>
<evidence type="ECO:0000256" key="10">
    <source>
        <dbReference type="ARBA" id="ARBA00023004"/>
    </source>
</evidence>
<dbReference type="InterPro" id="IPR019794">
    <property type="entry name" value="Peroxidases_AS"/>
</dbReference>
<comment type="catalytic activity">
    <reaction evidence="1 19">
        <text>2 a phenolic donor + H2O2 = 2 a phenolic radical donor + 2 H2O</text>
        <dbReference type="Rhea" id="RHEA:56136"/>
        <dbReference type="ChEBI" id="CHEBI:15377"/>
        <dbReference type="ChEBI" id="CHEBI:16240"/>
        <dbReference type="ChEBI" id="CHEBI:139520"/>
        <dbReference type="ChEBI" id="CHEBI:139521"/>
        <dbReference type="EC" id="1.11.1.7"/>
    </reaction>
</comment>
<keyword evidence="8 16" id="KW-0106">Calcium</keyword>
<dbReference type="Pfam" id="PF00141">
    <property type="entry name" value="peroxidase"/>
    <property type="match status" value="1"/>
</dbReference>
<feature type="active site" description="Proton acceptor" evidence="14">
    <location>
        <position position="73"/>
    </location>
</feature>
<name>A0A3L6GBT3_MAIZE</name>
<feature type="binding site" evidence="16">
    <location>
        <position position="202"/>
    </location>
    <ligand>
        <name>Ca(2+)</name>
        <dbReference type="ChEBI" id="CHEBI:29108"/>
        <label>2</label>
    </ligand>
</feature>
<comment type="similarity">
    <text evidence="3">Belongs to the peroxidase family. Ascorbate peroxidase subfamily.</text>
</comment>
<comment type="cofactor">
    <cofactor evidence="16 19">
        <name>Ca(2+)</name>
        <dbReference type="ChEBI" id="CHEBI:29108"/>
    </cofactor>
    <text evidence="16 19">Binds 2 calcium ions per subunit.</text>
</comment>
<feature type="binding site" evidence="15">
    <location>
        <position position="171"/>
    </location>
    <ligand>
        <name>substrate</name>
    </ligand>
</feature>
<keyword evidence="11 18" id="KW-1015">Disulfide bond</keyword>
<evidence type="ECO:0000256" key="3">
    <source>
        <dbReference type="ARBA" id="ARBA00006873"/>
    </source>
</evidence>
<evidence type="ECO:0000256" key="15">
    <source>
        <dbReference type="PIRSR" id="PIRSR600823-2"/>
    </source>
</evidence>
<dbReference type="GO" id="GO:0020037">
    <property type="term" value="F:heme binding"/>
    <property type="evidence" value="ECO:0007669"/>
    <property type="project" value="UniProtKB-UniRule"/>
</dbReference>
<evidence type="ECO:0000259" key="20">
    <source>
        <dbReference type="PROSITE" id="PS50873"/>
    </source>
</evidence>
<dbReference type="FunFam" id="1.10.520.10:FF:000019">
    <property type="entry name" value="Peroxidase"/>
    <property type="match status" value="1"/>
</dbReference>
<keyword evidence="4 19" id="KW-0964">Secreted</keyword>
<dbReference type="FunFam" id="1.10.420.10:FF:000006">
    <property type="entry name" value="Peroxidase"/>
    <property type="match status" value="1"/>
</dbReference>
<evidence type="ECO:0000256" key="16">
    <source>
        <dbReference type="PIRSR" id="PIRSR600823-3"/>
    </source>
</evidence>
<dbReference type="InterPro" id="IPR010255">
    <property type="entry name" value="Haem_peroxidase_sf"/>
</dbReference>
<feature type="binding site" evidence="16">
    <location>
        <position position="74"/>
    </location>
    <ligand>
        <name>Ca(2+)</name>
        <dbReference type="ChEBI" id="CHEBI:29108"/>
        <label>1</label>
    </ligand>
</feature>
<feature type="signal peptide" evidence="19">
    <location>
        <begin position="1"/>
        <end position="27"/>
    </location>
</feature>
<keyword evidence="6 19" id="KW-0349">Heme</keyword>
<dbReference type="PANTHER" id="PTHR31235">
    <property type="entry name" value="PEROXIDASE 25-RELATED"/>
    <property type="match status" value="1"/>
</dbReference>
<comment type="subcellular location">
    <subcellularLocation>
        <location evidence="2 19">Secreted</location>
    </subcellularLocation>
</comment>
<gene>
    <name evidence="21" type="primary">GSVIVT00037159001_10</name>
    <name evidence="21" type="ORF">Zm00014a_037985</name>
</gene>
<sequence>MGRSTWLMPAALLVALIAAASSSVALASPPGKLEVGFYEHSCPQAEEIVRNTVRRGIAREPGVGAGLIRMHFHDCFVRGCDGSILINSTPGNKAEKDSVANNPSMRGFDVVDDAKAVLEEHCPRTVSCADIVAFAARDSTYLAGGLDYKVSSGRRDGRVSKEEEVLDNNVPAPTDEVDELIESFKRKGLNADDMVTLSGAHTIGRSHCSSFMQRLYNFSRQLGQTDPSLDPAYAGHLKARCPWPSSDDQMDPTVVPLDPVTPATFDNQYYKNVLAHKVLFISDNTLLDNPWTAGIVHFNAAVEKAWQVKFAKAMVKMGKVQVLTGDEGEIREKCFAVNPQY</sequence>
<feature type="disulfide bond" evidence="18">
    <location>
        <begin position="42"/>
        <end position="122"/>
    </location>
</feature>
<keyword evidence="19" id="KW-0732">Signal</keyword>
<feature type="disulfide bond" evidence="18">
    <location>
        <begin position="75"/>
        <end position="80"/>
    </location>
</feature>
<dbReference type="PROSITE" id="PS50873">
    <property type="entry name" value="PEROXIDASE_4"/>
    <property type="match status" value="1"/>
</dbReference>
<feature type="binding site" evidence="16">
    <location>
        <position position="261"/>
    </location>
    <ligand>
        <name>Ca(2+)</name>
        <dbReference type="ChEBI" id="CHEBI:29108"/>
        <label>2</label>
    </ligand>
</feature>
<evidence type="ECO:0000256" key="17">
    <source>
        <dbReference type="PIRSR" id="PIRSR600823-4"/>
    </source>
</evidence>
<evidence type="ECO:0000256" key="19">
    <source>
        <dbReference type="RuleBase" id="RU362060"/>
    </source>
</evidence>
<feature type="binding site" evidence="16">
    <location>
        <position position="95"/>
    </location>
    <ligand>
        <name>Ca(2+)</name>
        <dbReference type="ChEBI" id="CHEBI:29108"/>
        <label>1</label>
    </ligand>
</feature>
<evidence type="ECO:0000256" key="2">
    <source>
        <dbReference type="ARBA" id="ARBA00004613"/>
    </source>
</evidence>
<evidence type="ECO:0000313" key="21">
    <source>
        <dbReference type="EMBL" id="PWZ45860.1"/>
    </source>
</evidence>
<dbReference type="CDD" id="cd00693">
    <property type="entry name" value="secretory_peroxidase"/>
    <property type="match status" value="1"/>
</dbReference>
<keyword evidence="7 16" id="KW-0479">Metal-binding</keyword>